<name>A0A1Y2K727_9PROT</name>
<gene>
    <name evidence="2" type="ORF">MAIT1_01100</name>
</gene>
<evidence type="ECO:0000313" key="3">
    <source>
        <dbReference type="Proteomes" id="UP000194003"/>
    </source>
</evidence>
<organism evidence="2 3">
    <name type="scientific">Magnetofaba australis IT-1</name>
    <dbReference type="NCBI Taxonomy" id="1434232"/>
    <lineage>
        <taxon>Bacteria</taxon>
        <taxon>Pseudomonadati</taxon>
        <taxon>Pseudomonadota</taxon>
        <taxon>Magnetococcia</taxon>
        <taxon>Magnetococcales</taxon>
        <taxon>Magnetococcaceae</taxon>
        <taxon>Magnetofaba</taxon>
    </lineage>
</organism>
<evidence type="ECO:0000313" key="2">
    <source>
        <dbReference type="EMBL" id="OSM06139.1"/>
    </source>
</evidence>
<evidence type="ECO:0000259" key="1">
    <source>
        <dbReference type="Pfam" id="PF01850"/>
    </source>
</evidence>
<dbReference type="Gene3D" id="3.40.50.1010">
    <property type="entry name" value="5'-nuclease"/>
    <property type="match status" value="1"/>
</dbReference>
<dbReference type="InterPro" id="IPR029060">
    <property type="entry name" value="PIN-like_dom_sf"/>
</dbReference>
<comment type="caution">
    <text evidence="2">The sequence shown here is derived from an EMBL/GenBank/DDBJ whole genome shotgun (WGS) entry which is preliminary data.</text>
</comment>
<dbReference type="STRING" id="1434232.MAIT1_01100"/>
<dbReference type="InterPro" id="IPR002716">
    <property type="entry name" value="PIN_dom"/>
</dbReference>
<feature type="domain" description="PIN" evidence="1">
    <location>
        <begin position="4"/>
        <end position="123"/>
    </location>
</feature>
<accession>A0A1Y2K727</accession>
<dbReference type="Pfam" id="PF01850">
    <property type="entry name" value="PIN"/>
    <property type="match status" value="1"/>
</dbReference>
<dbReference type="RefSeq" id="WP_085441274.1">
    <property type="nucleotide sequence ID" value="NZ_LVJN01000016.1"/>
</dbReference>
<dbReference type="EMBL" id="LVJN01000016">
    <property type="protein sequence ID" value="OSM06139.1"/>
    <property type="molecule type" value="Genomic_DNA"/>
</dbReference>
<reference evidence="2 3" key="1">
    <citation type="journal article" date="2016" name="BMC Genomics">
        <title>Combined genomic and structural analyses of a cultured magnetotactic bacterium reveals its niche adaptation to a dynamic environment.</title>
        <authorList>
            <person name="Araujo A.C."/>
            <person name="Morillo V."/>
            <person name="Cypriano J."/>
            <person name="Teixeira L.C."/>
            <person name="Leao P."/>
            <person name="Lyra S."/>
            <person name="Almeida L.G."/>
            <person name="Bazylinski D.A."/>
            <person name="Vasconcellos A.T."/>
            <person name="Abreu F."/>
            <person name="Lins U."/>
        </authorList>
    </citation>
    <scope>NUCLEOTIDE SEQUENCE [LARGE SCALE GENOMIC DNA]</scope>
    <source>
        <strain evidence="2 3">IT-1</strain>
    </source>
</reference>
<protein>
    <submittedName>
        <fullName evidence="2">Putative PilT protein domain-containing protein</fullName>
    </submittedName>
</protein>
<sequence>MIGLDTNVLVRFLTWDEPTQAQQATQYIQQHCTPQTPGRITLIVICELVWVLRSAYEISHGDILDTIERIANAAYFDVERIDLLRAALVQARENTLDLPDCLIALSNQQAGCRHTITLDKHAAKHNPFFHLLS</sequence>
<dbReference type="AlphaFoldDB" id="A0A1Y2K727"/>
<dbReference type="OrthoDB" id="3175275at2"/>
<dbReference type="SUPFAM" id="SSF88723">
    <property type="entry name" value="PIN domain-like"/>
    <property type="match status" value="1"/>
</dbReference>
<dbReference type="Proteomes" id="UP000194003">
    <property type="component" value="Unassembled WGS sequence"/>
</dbReference>
<proteinExistence type="predicted"/>
<keyword evidence="3" id="KW-1185">Reference proteome</keyword>
<dbReference type="CDD" id="cd18683">
    <property type="entry name" value="PIN_VapC-like"/>
    <property type="match status" value="1"/>
</dbReference>